<feature type="non-terminal residue" evidence="2">
    <location>
        <position position="1"/>
    </location>
</feature>
<reference evidence="3" key="1">
    <citation type="journal article" date="2014" name="Proc. Natl. Acad. Sci. U.S.A.">
        <title>Extensive sampling of basidiomycete genomes demonstrates inadequacy of the white-rot/brown-rot paradigm for wood decay fungi.</title>
        <authorList>
            <person name="Riley R."/>
            <person name="Salamov A.A."/>
            <person name="Brown D.W."/>
            <person name="Nagy L.G."/>
            <person name="Floudas D."/>
            <person name="Held B.W."/>
            <person name="Levasseur A."/>
            <person name="Lombard V."/>
            <person name="Morin E."/>
            <person name="Otillar R."/>
            <person name="Lindquist E.A."/>
            <person name="Sun H."/>
            <person name="LaButti K.M."/>
            <person name="Schmutz J."/>
            <person name="Jabbour D."/>
            <person name="Luo H."/>
            <person name="Baker S.E."/>
            <person name="Pisabarro A.G."/>
            <person name="Walton J.D."/>
            <person name="Blanchette R.A."/>
            <person name="Henrissat B."/>
            <person name="Martin F."/>
            <person name="Cullen D."/>
            <person name="Hibbett D.S."/>
            <person name="Grigoriev I.V."/>
        </authorList>
    </citation>
    <scope>NUCLEOTIDE SEQUENCE [LARGE SCALE GENOMIC DNA]</scope>
    <source>
        <strain evidence="3">CBS 339.88</strain>
    </source>
</reference>
<evidence type="ECO:0000256" key="1">
    <source>
        <dbReference type="SAM" id="Phobius"/>
    </source>
</evidence>
<evidence type="ECO:0000313" key="2">
    <source>
        <dbReference type="EMBL" id="KDR74753.1"/>
    </source>
</evidence>
<keyword evidence="1" id="KW-0472">Membrane</keyword>
<keyword evidence="3" id="KW-1185">Reference proteome</keyword>
<keyword evidence="1" id="KW-0812">Transmembrane</keyword>
<dbReference type="OrthoDB" id="3357408at2759"/>
<dbReference type="HOGENOM" id="CLU_1606593_0_0_1"/>
<feature type="transmembrane region" description="Helical" evidence="1">
    <location>
        <begin position="18"/>
        <end position="38"/>
    </location>
</feature>
<dbReference type="Proteomes" id="UP000027222">
    <property type="component" value="Unassembled WGS sequence"/>
</dbReference>
<proteinExistence type="predicted"/>
<organism evidence="2 3">
    <name type="scientific">Galerina marginata (strain CBS 339.88)</name>
    <dbReference type="NCBI Taxonomy" id="685588"/>
    <lineage>
        <taxon>Eukaryota</taxon>
        <taxon>Fungi</taxon>
        <taxon>Dikarya</taxon>
        <taxon>Basidiomycota</taxon>
        <taxon>Agaricomycotina</taxon>
        <taxon>Agaricomycetes</taxon>
        <taxon>Agaricomycetidae</taxon>
        <taxon>Agaricales</taxon>
        <taxon>Agaricineae</taxon>
        <taxon>Strophariaceae</taxon>
        <taxon>Galerina</taxon>
    </lineage>
</organism>
<protein>
    <submittedName>
        <fullName evidence="2">Uncharacterized protein</fullName>
    </submittedName>
</protein>
<sequence length="166" mass="19099">SFKIHRCWVVRWKSRSNIIIPCFFWFGGLVCTIIQIYWQVVQATPAANVWTPVNMTLGPGTILTPFWATTIIVNIYCTSEYLHTVPNIRFLNTPSKYAGVIVYYLWKTAQKQSDLTSSGEVRFAMRIIIESGVLYSLVTIPHFIVWWTPSAFAIEIFGWIVSFLPI</sequence>
<accession>A0A067T6W2</accession>
<dbReference type="STRING" id="685588.A0A067T6W2"/>
<evidence type="ECO:0000313" key="3">
    <source>
        <dbReference type="Proteomes" id="UP000027222"/>
    </source>
</evidence>
<dbReference type="AlphaFoldDB" id="A0A067T6W2"/>
<keyword evidence="1" id="KW-1133">Transmembrane helix</keyword>
<gene>
    <name evidence="2" type="ORF">GALMADRAFT_70621</name>
</gene>
<name>A0A067T6W2_GALM3</name>
<dbReference type="EMBL" id="KL142382">
    <property type="protein sequence ID" value="KDR74753.1"/>
    <property type="molecule type" value="Genomic_DNA"/>
</dbReference>
<feature type="transmembrane region" description="Helical" evidence="1">
    <location>
        <begin position="58"/>
        <end position="77"/>
    </location>
</feature>